<comment type="caution">
    <text evidence="10">The sequence shown here is derived from an EMBL/GenBank/DDBJ whole genome shotgun (WGS) entry which is preliminary data.</text>
</comment>
<evidence type="ECO:0000313" key="11">
    <source>
        <dbReference type="Proteomes" id="UP000262939"/>
    </source>
</evidence>
<sequence>MAIFELIYQFMNNFSFLILSAVGLAIIFGMMGIINLAHGEFIMLGAYITTLATASGVPLPLAILLAAAGVGVFGLIVDRLIINRLYGRTLDSVVVTWGISMILSQGILIIFGPSLEGSSTPLGSISIAGATYSTYRILLFFIAIVMLGIIYWLFMHTKFGLYSRATMQKHDIANTMGINTNKMYSLTFMLGAALAGLTGGLYAPTMAVSPTFGSAFLMPSFVTVIVGGANPLIGTSLSGGVLGVVNSILDILWGTFYGRLGLLVVAIIVIRLLPLGFSGLVEKKLMRGRGI</sequence>
<dbReference type="Pfam" id="PF02653">
    <property type="entry name" value="BPD_transp_2"/>
    <property type="match status" value="1"/>
</dbReference>
<dbReference type="Proteomes" id="UP000262939">
    <property type="component" value="Unassembled WGS sequence"/>
</dbReference>
<dbReference type="GO" id="GO:0006865">
    <property type="term" value="P:amino acid transport"/>
    <property type="evidence" value="ECO:0007669"/>
    <property type="project" value="UniProtKB-KW"/>
</dbReference>
<dbReference type="PANTHER" id="PTHR11795:SF447">
    <property type="entry name" value="ABC TRANSPORTER PERMEASE PROTEIN"/>
    <property type="match status" value="1"/>
</dbReference>
<dbReference type="InterPro" id="IPR001851">
    <property type="entry name" value="ABC_transp_permease"/>
</dbReference>
<dbReference type="InterPro" id="IPR052157">
    <property type="entry name" value="BCAA_transport_permease"/>
</dbReference>
<keyword evidence="2" id="KW-0813">Transport</keyword>
<keyword evidence="6 9" id="KW-1133">Transmembrane helix</keyword>
<evidence type="ECO:0000256" key="6">
    <source>
        <dbReference type="ARBA" id="ARBA00022989"/>
    </source>
</evidence>
<keyword evidence="11" id="KW-1185">Reference proteome</keyword>
<feature type="transmembrane region" description="Helical" evidence="9">
    <location>
        <begin position="94"/>
        <end position="115"/>
    </location>
</feature>
<evidence type="ECO:0000256" key="3">
    <source>
        <dbReference type="ARBA" id="ARBA00022475"/>
    </source>
</evidence>
<protein>
    <submittedName>
        <fullName evidence="10">Branched-chain amino acid ABC transporter permease</fullName>
    </submittedName>
</protein>
<evidence type="ECO:0000256" key="9">
    <source>
        <dbReference type="SAM" id="Phobius"/>
    </source>
</evidence>
<evidence type="ECO:0000256" key="5">
    <source>
        <dbReference type="ARBA" id="ARBA00022970"/>
    </source>
</evidence>
<comment type="subcellular location">
    <subcellularLocation>
        <location evidence="1">Cell membrane</location>
        <topology evidence="1">Multi-pass membrane protein</topology>
    </subcellularLocation>
</comment>
<feature type="transmembrane region" description="Helical" evidence="9">
    <location>
        <begin position="215"/>
        <end position="233"/>
    </location>
</feature>
<dbReference type="AlphaFoldDB" id="A0A372LJG2"/>
<evidence type="ECO:0000256" key="1">
    <source>
        <dbReference type="ARBA" id="ARBA00004651"/>
    </source>
</evidence>
<keyword evidence="4 9" id="KW-0812">Transmembrane</keyword>
<dbReference type="PANTHER" id="PTHR11795">
    <property type="entry name" value="BRANCHED-CHAIN AMINO ACID TRANSPORT SYSTEM PERMEASE PROTEIN LIVH"/>
    <property type="match status" value="1"/>
</dbReference>
<keyword evidence="3" id="KW-1003">Cell membrane</keyword>
<feature type="transmembrane region" description="Helical" evidence="9">
    <location>
        <begin position="135"/>
        <end position="154"/>
    </location>
</feature>
<name>A0A372LJG2_9BACI</name>
<dbReference type="EMBL" id="QVTD01000001">
    <property type="protein sequence ID" value="RFU66597.1"/>
    <property type="molecule type" value="Genomic_DNA"/>
</dbReference>
<reference evidence="10 11" key="1">
    <citation type="submission" date="2018-08" db="EMBL/GenBank/DDBJ databases">
        <title>Bacillus chawlae sp. nov., Bacillus glennii sp. nov., and Bacillus saganii sp. nov. Isolated from the Vehicle Assembly Building at Kennedy Space Center where the Viking Spacecraft were Assembled.</title>
        <authorList>
            <person name="Seuylemezian A."/>
            <person name="Vaishampayan P."/>
        </authorList>
    </citation>
    <scope>NUCLEOTIDE SEQUENCE [LARGE SCALE GENOMIC DNA]</scope>
    <source>
        <strain evidence="10 11">V44-8</strain>
    </source>
</reference>
<evidence type="ECO:0000256" key="8">
    <source>
        <dbReference type="ARBA" id="ARBA00037998"/>
    </source>
</evidence>
<dbReference type="GO" id="GO:0005886">
    <property type="term" value="C:plasma membrane"/>
    <property type="evidence" value="ECO:0007669"/>
    <property type="project" value="UniProtKB-SubCell"/>
</dbReference>
<comment type="similarity">
    <text evidence="8">Belongs to the binding-protein-dependent transport system permease family. LivHM subfamily.</text>
</comment>
<keyword evidence="5" id="KW-0029">Amino-acid transport</keyword>
<organism evidence="10 11">
    <name type="scientific">Peribacillus glennii</name>
    <dbReference type="NCBI Taxonomy" id="2303991"/>
    <lineage>
        <taxon>Bacteria</taxon>
        <taxon>Bacillati</taxon>
        <taxon>Bacillota</taxon>
        <taxon>Bacilli</taxon>
        <taxon>Bacillales</taxon>
        <taxon>Bacillaceae</taxon>
        <taxon>Peribacillus</taxon>
    </lineage>
</organism>
<feature type="transmembrane region" description="Helical" evidence="9">
    <location>
        <begin position="14"/>
        <end position="34"/>
    </location>
</feature>
<feature type="transmembrane region" description="Helical" evidence="9">
    <location>
        <begin position="262"/>
        <end position="281"/>
    </location>
</feature>
<dbReference type="RefSeq" id="WP_117320561.1">
    <property type="nucleotide sequence ID" value="NZ_QVTD01000001.1"/>
</dbReference>
<gene>
    <name evidence="10" type="ORF">D0466_00290</name>
</gene>
<dbReference type="OrthoDB" id="9807115at2"/>
<evidence type="ECO:0000256" key="4">
    <source>
        <dbReference type="ARBA" id="ARBA00022692"/>
    </source>
</evidence>
<dbReference type="CDD" id="cd06582">
    <property type="entry name" value="TM_PBP1_LivH_like"/>
    <property type="match status" value="1"/>
</dbReference>
<dbReference type="GO" id="GO:0022857">
    <property type="term" value="F:transmembrane transporter activity"/>
    <property type="evidence" value="ECO:0007669"/>
    <property type="project" value="InterPro"/>
</dbReference>
<keyword evidence="7 9" id="KW-0472">Membrane</keyword>
<evidence type="ECO:0000256" key="2">
    <source>
        <dbReference type="ARBA" id="ARBA00022448"/>
    </source>
</evidence>
<accession>A0A372LJG2</accession>
<proteinExistence type="inferred from homology"/>
<evidence type="ECO:0000256" key="7">
    <source>
        <dbReference type="ARBA" id="ARBA00023136"/>
    </source>
</evidence>
<evidence type="ECO:0000313" key="10">
    <source>
        <dbReference type="EMBL" id="RFU66597.1"/>
    </source>
</evidence>
<feature type="transmembrane region" description="Helical" evidence="9">
    <location>
        <begin position="183"/>
        <end position="203"/>
    </location>
</feature>
<feature type="transmembrane region" description="Helical" evidence="9">
    <location>
        <begin position="63"/>
        <end position="82"/>
    </location>
</feature>